<name>A0A815L278_ADIRI</name>
<organism evidence="3 4">
    <name type="scientific">Adineta ricciae</name>
    <name type="common">Rotifer</name>
    <dbReference type="NCBI Taxonomy" id="249248"/>
    <lineage>
        <taxon>Eukaryota</taxon>
        <taxon>Metazoa</taxon>
        <taxon>Spiralia</taxon>
        <taxon>Gnathifera</taxon>
        <taxon>Rotifera</taxon>
        <taxon>Eurotatoria</taxon>
        <taxon>Bdelloidea</taxon>
        <taxon>Adinetida</taxon>
        <taxon>Adinetidae</taxon>
        <taxon>Adineta</taxon>
    </lineage>
</organism>
<accession>A0A815L278</accession>
<evidence type="ECO:0000256" key="2">
    <source>
        <dbReference type="SAM" id="Phobius"/>
    </source>
</evidence>
<keyword evidence="2" id="KW-1133">Transmembrane helix</keyword>
<evidence type="ECO:0000256" key="1">
    <source>
        <dbReference type="ARBA" id="ARBA00022729"/>
    </source>
</evidence>
<reference evidence="3" key="1">
    <citation type="submission" date="2021-02" db="EMBL/GenBank/DDBJ databases">
        <authorList>
            <person name="Nowell W R."/>
        </authorList>
    </citation>
    <scope>NUCLEOTIDE SEQUENCE</scope>
</reference>
<evidence type="ECO:0000313" key="4">
    <source>
        <dbReference type="Proteomes" id="UP000663852"/>
    </source>
</evidence>
<dbReference type="SUPFAM" id="SSF69318">
    <property type="entry name" value="Integrin alpha N-terminal domain"/>
    <property type="match status" value="1"/>
</dbReference>
<sequence>MNDLISLNVIVKDDFNKQFNAILIEFFRSITVEFAELIKTVRLVIQVDQPFNSQSTPIQGKSLLNLIGNEVISEEDNQLLLKVDFGLNAFPSTNTSSRKCICATNKYCRRSLVLHQNEQQVLSDIPAYDYALLNNVEGCFSIDSLFLSTVECLHLHFNCSTILRKLLKTFYTGLIERPWNDARPLVYDEKSSKFPPNSSIELIVENVMIEKWNSSISYTSYYKSCAPKFCTCSIEVRATLIQILTTIVSMISGITIASHLLTPYLVKFLLSLKAFKFTRQSTTRLQVTQVPVKFFDKVINIMKTFFKHLNNVLINLNIFHKRDFGTDTDRTTAKCIGQWATRIYFILLVSALSGIALYTITEPDTLTNAFNEPTFDSYNHLKHKYDDKLRCSCLSISSTYKQYVTIVPIFHQNNSIDGAVFVQDSFKMDAGRSNTIPTNMTNSTINNNCSIIFQSRSICNWIISPIDTQIHVADMNDDLHNDIIISSSQSNEISILFGFSNATIENKKISLNTTVRFLLIGDFNNDKCLDFMINSGNNFIDAYLGNGNYEYSSPISTILTDFHIEILKLDMGDFNHDNILDLACLNSFDTVIIMIGSGNGSFPTQNEIHIPDLLFKMFAGSFAITDVNNDSHLDIITAGIFMNQIGVFILFGNGQGLFNVKMFPTQSSFLPIHSVIVNDFDNDALSDFIIFYQFRPIIKLISNIDYQQLDLTLEYIIDTGLIIAHPIRIVDFDGDGYQDIIGQNPITNGIVVLFGNGYKFFKNMTIFTGENPIESHPFVVNDLNSDNYKDIIMYNPSNQTIDIILSTNQC</sequence>
<dbReference type="Pfam" id="PF13517">
    <property type="entry name" value="FG-GAP_3"/>
    <property type="match status" value="1"/>
</dbReference>
<keyword evidence="1" id="KW-0732">Signal</keyword>
<dbReference type="EMBL" id="CAJNOJ010000326">
    <property type="protein sequence ID" value="CAF1401123.1"/>
    <property type="molecule type" value="Genomic_DNA"/>
</dbReference>
<dbReference type="AlphaFoldDB" id="A0A815L278"/>
<feature type="transmembrane region" description="Helical" evidence="2">
    <location>
        <begin position="343"/>
        <end position="361"/>
    </location>
</feature>
<gene>
    <name evidence="3" type="ORF">EDS130_LOCUS36014</name>
</gene>
<protein>
    <submittedName>
        <fullName evidence="3">Uncharacterized protein</fullName>
    </submittedName>
</protein>
<evidence type="ECO:0000313" key="3">
    <source>
        <dbReference type="EMBL" id="CAF1401123.1"/>
    </source>
</evidence>
<dbReference type="Proteomes" id="UP000663852">
    <property type="component" value="Unassembled WGS sequence"/>
</dbReference>
<feature type="transmembrane region" description="Helical" evidence="2">
    <location>
        <begin position="240"/>
        <end position="266"/>
    </location>
</feature>
<dbReference type="Gene3D" id="2.130.10.130">
    <property type="entry name" value="Integrin alpha, N-terminal"/>
    <property type="match status" value="1"/>
</dbReference>
<dbReference type="InterPro" id="IPR013517">
    <property type="entry name" value="FG-GAP"/>
</dbReference>
<comment type="caution">
    <text evidence="3">The sequence shown here is derived from an EMBL/GenBank/DDBJ whole genome shotgun (WGS) entry which is preliminary data.</text>
</comment>
<dbReference type="PANTHER" id="PTHR46580">
    <property type="entry name" value="SENSOR KINASE-RELATED"/>
    <property type="match status" value="1"/>
</dbReference>
<dbReference type="InterPro" id="IPR028994">
    <property type="entry name" value="Integrin_alpha_N"/>
</dbReference>
<dbReference type="OrthoDB" id="10022113at2759"/>
<keyword evidence="2" id="KW-0472">Membrane</keyword>
<dbReference type="PANTHER" id="PTHR46580:SF2">
    <property type="entry name" value="MAM DOMAIN-CONTAINING PROTEIN"/>
    <property type="match status" value="1"/>
</dbReference>
<keyword evidence="2" id="KW-0812">Transmembrane</keyword>
<proteinExistence type="predicted"/>